<comment type="caution">
    <text evidence="1">The sequence shown here is derived from an EMBL/GenBank/DDBJ whole genome shotgun (WGS) entry which is preliminary data.</text>
</comment>
<evidence type="ECO:0000313" key="1">
    <source>
        <dbReference type="EMBL" id="PCK33118.1"/>
    </source>
</evidence>
<proteinExistence type="predicted"/>
<dbReference type="AlphaFoldDB" id="A0A2A5JUM6"/>
<name>A0A2A5JUM6_PSEO7</name>
<dbReference type="EMBL" id="NKHF01000015">
    <property type="protein sequence ID" value="PCK33118.1"/>
    <property type="molecule type" value="Genomic_DNA"/>
</dbReference>
<dbReference type="OrthoDB" id="6305909at2"/>
<evidence type="ECO:0000313" key="2">
    <source>
        <dbReference type="Proteomes" id="UP000228621"/>
    </source>
</evidence>
<keyword evidence="2" id="KW-1185">Reference proteome</keyword>
<dbReference type="Proteomes" id="UP000228621">
    <property type="component" value="Unassembled WGS sequence"/>
</dbReference>
<sequence>MDINQLTPYQQYPLPHPDNLLEQDVQRLINAIKAIDTDIHQLQMAHTQANMDLDKRFKRLRLNQLLGESLLPI</sequence>
<organism evidence="1 2">
    <name type="scientific">Pseudoalteromonas piscicida</name>
    <dbReference type="NCBI Taxonomy" id="43662"/>
    <lineage>
        <taxon>Bacteria</taxon>
        <taxon>Pseudomonadati</taxon>
        <taxon>Pseudomonadota</taxon>
        <taxon>Gammaproteobacteria</taxon>
        <taxon>Alteromonadales</taxon>
        <taxon>Pseudoalteromonadaceae</taxon>
        <taxon>Pseudoalteromonas</taxon>
    </lineage>
</organism>
<gene>
    <name evidence="1" type="ORF">CEX98_03480</name>
</gene>
<reference evidence="2" key="1">
    <citation type="journal article" date="2019" name="Genome Announc.">
        <title>Draft Genome Sequence of Pseudoalteromonas piscicida Strain 36Y ROTHPW, an Hypersaline Seawater Isolate from the South Coast of Sonora, Mexico.</title>
        <authorList>
            <person name="Sanchez-Diaz R."/>
            <person name="Molina-Garza Z.J."/>
            <person name="Cruz-Suarez L.E."/>
            <person name="Selvin J."/>
            <person name="Kiran G.S."/>
            <person name="Ibarra-Gamez J.C."/>
            <person name="Gomez-Gil B."/>
            <person name="Galaviz-Silva L."/>
        </authorList>
    </citation>
    <scope>NUCLEOTIDE SEQUENCE [LARGE SCALE GENOMIC DNA]</scope>
    <source>
        <strain evidence="2">36Y_RITHPW</strain>
    </source>
</reference>
<accession>A0A2A5JUM6</accession>
<dbReference type="RefSeq" id="WP_099640739.1">
    <property type="nucleotide sequence ID" value="NZ_JAQPZX010000010.1"/>
</dbReference>
<protein>
    <submittedName>
        <fullName evidence="1">Uncharacterized protein</fullName>
    </submittedName>
</protein>